<reference evidence="1 2" key="1">
    <citation type="journal article" date="2012" name="Genome Biol.">
        <title>Genome and low-iron response of an oceanic diatom adapted to chronic iron limitation.</title>
        <authorList>
            <person name="Lommer M."/>
            <person name="Specht M."/>
            <person name="Roy A.S."/>
            <person name="Kraemer L."/>
            <person name="Andreson R."/>
            <person name="Gutowska M.A."/>
            <person name="Wolf J."/>
            <person name="Bergner S.V."/>
            <person name="Schilhabel M.B."/>
            <person name="Klostermeier U.C."/>
            <person name="Beiko R.G."/>
            <person name="Rosenstiel P."/>
            <person name="Hippler M."/>
            <person name="Laroche J."/>
        </authorList>
    </citation>
    <scope>NUCLEOTIDE SEQUENCE [LARGE SCALE GENOMIC DNA]</scope>
    <source>
        <strain evidence="1 2">CCMP1005</strain>
    </source>
</reference>
<name>K0SK13_THAOC</name>
<keyword evidence="2" id="KW-1185">Reference proteome</keyword>
<organism evidence="1 2">
    <name type="scientific">Thalassiosira oceanica</name>
    <name type="common">Marine diatom</name>
    <dbReference type="NCBI Taxonomy" id="159749"/>
    <lineage>
        <taxon>Eukaryota</taxon>
        <taxon>Sar</taxon>
        <taxon>Stramenopiles</taxon>
        <taxon>Ochrophyta</taxon>
        <taxon>Bacillariophyta</taxon>
        <taxon>Coscinodiscophyceae</taxon>
        <taxon>Thalassiosirophycidae</taxon>
        <taxon>Thalassiosirales</taxon>
        <taxon>Thalassiosiraceae</taxon>
        <taxon>Thalassiosira</taxon>
    </lineage>
</organism>
<dbReference type="Gene3D" id="2.40.70.10">
    <property type="entry name" value="Acid Proteases"/>
    <property type="match status" value="1"/>
</dbReference>
<dbReference type="OrthoDB" id="425248at2759"/>
<comment type="caution">
    <text evidence="1">The sequence shown here is derived from an EMBL/GenBank/DDBJ whole genome shotgun (WGS) entry which is preliminary data.</text>
</comment>
<gene>
    <name evidence="1" type="ORF">THAOC_13861</name>
</gene>
<dbReference type="InterPro" id="IPR021109">
    <property type="entry name" value="Peptidase_aspartic_dom_sf"/>
</dbReference>
<evidence type="ECO:0000313" key="1">
    <source>
        <dbReference type="EMBL" id="EJK65294.1"/>
    </source>
</evidence>
<dbReference type="Proteomes" id="UP000266841">
    <property type="component" value="Unassembled WGS sequence"/>
</dbReference>
<evidence type="ECO:0000313" key="2">
    <source>
        <dbReference type="Proteomes" id="UP000266841"/>
    </source>
</evidence>
<dbReference type="eggNOG" id="ENOG502RBBJ">
    <property type="taxonomic scope" value="Eukaryota"/>
</dbReference>
<sequence length="279" mass="29660">MKPPPAPPARSLLFGWDEKQMRSVWGHAFTPPPRQQQWADYAPSLAAAYRDSDAAAGEIRSGSRRGAILAGLGGALSSFVGRKADAADGATVQTAGALLADFPMRRLHLPKGGLGREYVIIQLYIKGKGPFDFMVDSGLTTEMITPCKAGVTMQGLSAGASQTQSLVDLDDAALCCNSVSKGEVFKLPPNLKAIVTDFPQEHLDPAINVEGMLGMELLEQFDVDFDFPKGRLRLYRPGTVGSVAKKDGLAKIDAVVVNETRLLGIRVVPASAPRGGDAI</sequence>
<accession>K0SK13</accession>
<feature type="non-terminal residue" evidence="1">
    <location>
        <position position="279"/>
    </location>
</feature>
<evidence type="ECO:0008006" key="3">
    <source>
        <dbReference type="Google" id="ProtNLM"/>
    </source>
</evidence>
<dbReference type="EMBL" id="AGNL01016039">
    <property type="protein sequence ID" value="EJK65294.1"/>
    <property type="molecule type" value="Genomic_DNA"/>
</dbReference>
<proteinExistence type="predicted"/>
<protein>
    <recommendedName>
        <fullName evidence="3">Peptidase A2 domain-containing protein</fullName>
    </recommendedName>
</protein>
<dbReference type="AlphaFoldDB" id="K0SK13"/>